<keyword evidence="3" id="KW-1185">Reference proteome</keyword>
<proteinExistence type="predicted"/>
<organism evidence="2 3">
    <name type="scientific">Actinacidiphila oryziradicis</name>
    <dbReference type="NCBI Taxonomy" id="2571141"/>
    <lineage>
        <taxon>Bacteria</taxon>
        <taxon>Bacillati</taxon>
        <taxon>Actinomycetota</taxon>
        <taxon>Actinomycetes</taxon>
        <taxon>Kitasatosporales</taxon>
        <taxon>Streptomycetaceae</taxon>
        <taxon>Actinacidiphila</taxon>
    </lineage>
</organism>
<gene>
    <name evidence="2" type="ORF">FCI23_02280</name>
</gene>
<name>A0A4U0T953_9ACTN</name>
<comment type="caution">
    <text evidence="2">The sequence shown here is derived from an EMBL/GenBank/DDBJ whole genome shotgun (WGS) entry which is preliminary data.</text>
</comment>
<dbReference type="RefSeq" id="WP_136721731.1">
    <property type="nucleotide sequence ID" value="NZ_SUMC01000002.1"/>
</dbReference>
<dbReference type="AlphaFoldDB" id="A0A4U0T953"/>
<reference evidence="2 3" key="1">
    <citation type="submission" date="2019-04" db="EMBL/GenBank/DDBJ databases">
        <title>Streptomyces oryziradicis sp. nov., a novel actinomycete isolated from rhizosphere soil of rice (Oryza sativa L.).</title>
        <authorList>
            <person name="Li C."/>
        </authorList>
    </citation>
    <scope>NUCLEOTIDE SEQUENCE [LARGE SCALE GENOMIC DNA]</scope>
    <source>
        <strain evidence="2 3">NEAU-C40</strain>
    </source>
</reference>
<dbReference type="Proteomes" id="UP000305778">
    <property type="component" value="Unassembled WGS sequence"/>
</dbReference>
<evidence type="ECO:0000313" key="2">
    <source>
        <dbReference type="EMBL" id="TKA12855.1"/>
    </source>
</evidence>
<dbReference type="EMBL" id="SUMC01000002">
    <property type="protein sequence ID" value="TKA12855.1"/>
    <property type="molecule type" value="Genomic_DNA"/>
</dbReference>
<sequence>MTGRRGRTARCPVPRSPACRIQEAAKPDAWENRLLDGVRILGPDETTVAGHGFLPEDSEANSYYEATPLRHQPWSEDEDVAE</sequence>
<feature type="region of interest" description="Disordered" evidence="1">
    <location>
        <begin position="54"/>
        <end position="82"/>
    </location>
</feature>
<evidence type="ECO:0000256" key="1">
    <source>
        <dbReference type="SAM" id="MobiDB-lite"/>
    </source>
</evidence>
<protein>
    <submittedName>
        <fullName evidence="2">Uncharacterized protein</fullName>
    </submittedName>
</protein>
<evidence type="ECO:0000313" key="3">
    <source>
        <dbReference type="Proteomes" id="UP000305778"/>
    </source>
</evidence>
<accession>A0A4U0T953</accession>